<gene>
    <name evidence="7" type="ORF">ACFFJ8_10510</name>
</gene>
<dbReference type="PROSITE" id="PS51257">
    <property type="entry name" value="PROKAR_LIPOPROTEIN"/>
    <property type="match status" value="1"/>
</dbReference>
<evidence type="ECO:0000313" key="8">
    <source>
        <dbReference type="Proteomes" id="UP001589818"/>
    </source>
</evidence>
<evidence type="ECO:0000256" key="4">
    <source>
        <dbReference type="ARBA" id="ARBA00023139"/>
    </source>
</evidence>
<evidence type="ECO:0000313" key="7">
    <source>
        <dbReference type="EMBL" id="MFC0391796.1"/>
    </source>
</evidence>
<proteinExistence type="predicted"/>
<dbReference type="PANTHER" id="PTHR43649:SF33">
    <property type="entry name" value="POLYGALACTURONAN_RHAMNOGALACTURONAN-BINDING PROTEIN YTCQ"/>
    <property type="match status" value="1"/>
</dbReference>
<dbReference type="Proteomes" id="UP001589818">
    <property type="component" value="Unassembled WGS sequence"/>
</dbReference>
<accession>A0ABV6J7P1</accession>
<feature type="signal peptide" evidence="6">
    <location>
        <begin position="1"/>
        <end position="20"/>
    </location>
</feature>
<dbReference type="Gene3D" id="3.40.190.10">
    <property type="entry name" value="Periplasmic binding protein-like II"/>
    <property type="match status" value="1"/>
</dbReference>
<dbReference type="InterPro" id="IPR050490">
    <property type="entry name" value="Bact_solute-bd_prot1"/>
</dbReference>
<name>A0ABV6J7P1_9BACL</name>
<dbReference type="RefSeq" id="WP_204821220.1">
    <property type="nucleotide sequence ID" value="NZ_JANHOF010000011.1"/>
</dbReference>
<dbReference type="Pfam" id="PF01547">
    <property type="entry name" value="SBP_bac_1"/>
    <property type="match status" value="1"/>
</dbReference>
<keyword evidence="4" id="KW-0564">Palmitate</keyword>
<feature type="chain" id="PRO_5046594519" evidence="6">
    <location>
        <begin position="21"/>
        <end position="427"/>
    </location>
</feature>
<dbReference type="EMBL" id="JBHLVF010000012">
    <property type="protein sequence ID" value="MFC0391796.1"/>
    <property type="molecule type" value="Genomic_DNA"/>
</dbReference>
<keyword evidence="5" id="KW-0449">Lipoprotein</keyword>
<dbReference type="CDD" id="cd13585">
    <property type="entry name" value="PBP2_TMBP_like"/>
    <property type="match status" value="1"/>
</dbReference>
<evidence type="ECO:0000256" key="6">
    <source>
        <dbReference type="SAM" id="SignalP"/>
    </source>
</evidence>
<keyword evidence="8" id="KW-1185">Reference proteome</keyword>
<organism evidence="7 8">
    <name type="scientific">Paenibacillus mendelii</name>
    <dbReference type="NCBI Taxonomy" id="206163"/>
    <lineage>
        <taxon>Bacteria</taxon>
        <taxon>Bacillati</taxon>
        <taxon>Bacillota</taxon>
        <taxon>Bacilli</taxon>
        <taxon>Bacillales</taxon>
        <taxon>Paenibacillaceae</taxon>
        <taxon>Paenibacillus</taxon>
    </lineage>
</organism>
<reference evidence="7 8" key="1">
    <citation type="submission" date="2024-09" db="EMBL/GenBank/DDBJ databases">
        <authorList>
            <person name="Sun Q."/>
            <person name="Mori K."/>
        </authorList>
    </citation>
    <scope>NUCLEOTIDE SEQUENCE [LARGE SCALE GENOMIC DNA]</scope>
    <source>
        <strain evidence="7 8">CCM 4839</strain>
    </source>
</reference>
<dbReference type="PANTHER" id="PTHR43649">
    <property type="entry name" value="ARABINOSE-BINDING PROTEIN-RELATED"/>
    <property type="match status" value="1"/>
</dbReference>
<keyword evidence="2 6" id="KW-0732">Signal</keyword>
<evidence type="ECO:0000256" key="5">
    <source>
        <dbReference type="ARBA" id="ARBA00023288"/>
    </source>
</evidence>
<keyword evidence="1" id="KW-1003">Cell membrane</keyword>
<dbReference type="SUPFAM" id="SSF53850">
    <property type="entry name" value="Periplasmic binding protein-like II"/>
    <property type="match status" value="1"/>
</dbReference>
<protein>
    <submittedName>
        <fullName evidence="7">ABC transporter substrate-binding protein</fullName>
    </submittedName>
</protein>
<comment type="caution">
    <text evidence="7">The sequence shown here is derived from an EMBL/GenBank/DDBJ whole genome shotgun (WGS) entry which is preliminary data.</text>
</comment>
<keyword evidence="3" id="KW-0472">Membrane</keyword>
<evidence type="ECO:0000256" key="1">
    <source>
        <dbReference type="ARBA" id="ARBA00022475"/>
    </source>
</evidence>
<evidence type="ECO:0000256" key="2">
    <source>
        <dbReference type="ARBA" id="ARBA00022729"/>
    </source>
</evidence>
<sequence length="427" mass="47079">MLKKLGLLMLMCVLVTGVIAGCSSKGDDGSSNQASDGKTDGGKKVKITFWKAPHIKTEKDVWSTIIKKFEAAHPNIQVEFLETPWDGWDQKYTAAFAGSSPPDVSYLSEYFVKFAKNGKLADLGPYFTNEERTKYSQSVMDYLTVDGKVYTMPFLAGTSVVLYNKDLFEKENIEIPTTWDELLEAAKKLTKGPDQWGIGGLDTLNTVAFMGQAGSDLYAGNNKDVSKLGIDSPEGIKGFTYLTELVTKYKVAPSIDYYSKPEQENQAFYDGKIGMYFAQVSFTGTIKTNAPNLNYGAFINPAGPAADSAKQREAYAGIGSLAIAEASKHKDEAWTFIQYVTSPENAKMYLEPAGFFSPMPEANADMYVGDEVMAEAKKTIEGMILWTPNDKFGKLLDIIKMMRESAFRGVKSPEDAIKDAVKEYEAQ</sequence>
<evidence type="ECO:0000256" key="3">
    <source>
        <dbReference type="ARBA" id="ARBA00023136"/>
    </source>
</evidence>
<dbReference type="InterPro" id="IPR006059">
    <property type="entry name" value="SBP"/>
</dbReference>